<evidence type="ECO:0008006" key="5">
    <source>
        <dbReference type="Google" id="ProtNLM"/>
    </source>
</evidence>
<sequence>MADRRTRDPQTLVWSDDNAVMKTIQATHGLDDFTFKIRPLLLVIEDIMSLTAHKRDDIQDIRDKRTGFLNEIDLGDISMQEKLVLEINNISWEILSNCGDGENMHKTVLDVFNALSSFFWAGKAVIALAAFAVNYGEFWLVKQLQSTNPVAQSLAFLEQLQPEMEQKLMFQNMDKLIKAVLNLTKCICESVDVQSNNYLKPDLPELKSMMAKIPEYTYWIIRSIVTCQTQLSNLNAYDYTSSSIEALNVSILVDKVTGFSDSMRTQLDLCYQQAEENRNVDVYGKLKKLLEVTSNKDNVMILKALISDQEEMPLYDGHTNTQVRIEDLGNKMVLLYLSELKQSCSLELSVLSEMYLTTGQKPKDYEIVWIPVIEEKSLANPEKKKLFKEVQNTMPWLSLRDLSLLDPAVVKYIKDDWQFQRRSMIKVVDQQGRVNKNHDAMHMIFVWGCLAEPFSRKKEKDLWEKENWSVDLLLNNIETSAIEWAREGKFICLYGGEDTVWIQNFTTVVSDIFQQSQVPIMTLYLGTNNTNAIVEPKKYSDVILDPMKIKLFWARLESIRQSRVQIGVLPESDDEIIKEVFKMLSFGCSKRGWAIISKGSNEMAKGMGDIMLKALSEYDQWKGNVELKGFVTALEEYMGTIGTSYFCNRFIVPKTKNGLPEKMDCFECRREMRMSVRFTCCGD</sequence>
<feature type="domain" description="Sieve element occlusion C-terminal" evidence="2">
    <location>
        <begin position="458"/>
        <end position="681"/>
    </location>
</feature>
<dbReference type="InterPro" id="IPR039299">
    <property type="entry name" value="SEOA"/>
</dbReference>
<gene>
    <name evidence="3" type="ORF">DH2020_031471</name>
</gene>
<name>A0ABR0VKW0_REHGL</name>
<dbReference type="PANTHER" id="PTHR33232">
    <property type="entry name" value="PROTEIN SIEVE ELEMENT OCCLUSION B-LIKE"/>
    <property type="match status" value="1"/>
</dbReference>
<dbReference type="EMBL" id="JABTTQ020001134">
    <property type="protein sequence ID" value="KAK6134801.1"/>
    <property type="molecule type" value="Genomic_DNA"/>
</dbReference>
<dbReference type="InterPro" id="IPR027942">
    <property type="entry name" value="SEO_N"/>
</dbReference>
<dbReference type="Pfam" id="PF14577">
    <property type="entry name" value="SEO_C"/>
    <property type="match status" value="1"/>
</dbReference>
<dbReference type="Gene3D" id="3.40.30.10">
    <property type="entry name" value="Glutaredoxin"/>
    <property type="match status" value="1"/>
</dbReference>
<feature type="domain" description="Sieve element occlusion N-terminal" evidence="1">
    <location>
        <begin position="15"/>
        <end position="293"/>
    </location>
</feature>
<proteinExistence type="predicted"/>
<evidence type="ECO:0000313" key="3">
    <source>
        <dbReference type="EMBL" id="KAK6134801.1"/>
    </source>
</evidence>
<dbReference type="InterPro" id="IPR027944">
    <property type="entry name" value="SEO_C"/>
</dbReference>
<protein>
    <recommendedName>
        <fullName evidence="5">Protein SIEVE ELEMENT OCCLUSION B-like</fullName>
    </recommendedName>
</protein>
<evidence type="ECO:0000313" key="4">
    <source>
        <dbReference type="Proteomes" id="UP001318860"/>
    </source>
</evidence>
<dbReference type="Proteomes" id="UP001318860">
    <property type="component" value="Unassembled WGS sequence"/>
</dbReference>
<dbReference type="PANTHER" id="PTHR33232:SF20">
    <property type="entry name" value="PROTEIN SIEVE ELEMENT OCCLUSION B-LIKE"/>
    <property type="match status" value="1"/>
</dbReference>
<accession>A0ABR0VKW0</accession>
<keyword evidence="4" id="KW-1185">Reference proteome</keyword>
<reference evidence="3 4" key="1">
    <citation type="journal article" date="2021" name="Comput. Struct. Biotechnol. J.">
        <title>De novo genome assembly of the potent medicinal plant Rehmannia glutinosa using nanopore technology.</title>
        <authorList>
            <person name="Ma L."/>
            <person name="Dong C."/>
            <person name="Song C."/>
            <person name="Wang X."/>
            <person name="Zheng X."/>
            <person name="Niu Y."/>
            <person name="Chen S."/>
            <person name="Feng W."/>
        </authorList>
    </citation>
    <scope>NUCLEOTIDE SEQUENCE [LARGE SCALE GENOMIC DNA]</scope>
    <source>
        <strain evidence="3">DH-2019</strain>
    </source>
</reference>
<evidence type="ECO:0000259" key="2">
    <source>
        <dbReference type="Pfam" id="PF14577"/>
    </source>
</evidence>
<comment type="caution">
    <text evidence="3">The sequence shown here is derived from an EMBL/GenBank/DDBJ whole genome shotgun (WGS) entry which is preliminary data.</text>
</comment>
<evidence type="ECO:0000259" key="1">
    <source>
        <dbReference type="Pfam" id="PF14576"/>
    </source>
</evidence>
<organism evidence="3 4">
    <name type="scientific">Rehmannia glutinosa</name>
    <name type="common">Chinese foxglove</name>
    <dbReference type="NCBI Taxonomy" id="99300"/>
    <lineage>
        <taxon>Eukaryota</taxon>
        <taxon>Viridiplantae</taxon>
        <taxon>Streptophyta</taxon>
        <taxon>Embryophyta</taxon>
        <taxon>Tracheophyta</taxon>
        <taxon>Spermatophyta</taxon>
        <taxon>Magnoliopsida</taxon>
        <taxon>eudicotyledons</taxon>
        <taxon>Gunneridae</taxon>
        <taxon>Pentapetalae</taxon>
        <taxon>asterids</taxon>
        <taxon>lamiids</taxon>
        <taxon>Lamiales</taxon>
        <taxon>Orobanchaceae</taxon>
        <taxon>Rehmannieae</taxon>
        <taxon>Rehmannia</taxon>
    </lineage>
</organism>
<dbReference type="Pfam" id="PF14576">
    <property type="entry name" value="SEO_N"/>
    <property type="match status" value="1"/>
</dbReference>